<evidence type="ECO:0000259" key="2">
    <source>
        <dbReference type="SMART" id="SM00363"/>
    </source>
</evidence>
<evidence type="ECO:0000256" key="1">
    <source>
        <dbReference type="PROSITE-ProRule" id="PRU00182"/>
    </source>
</evidence>
<organism evidence="3 4">
    <name type="scientific">Candidatus Intestinimonas merdavium</name>
    <dbReference type="NCBI Taxonomy" id="2838622"/>
    <lineage>
        <taxon>Bacteria</taxon>
        <taxon>Bacillati</taxon>
        <taxon>Bacillota</taxon>
        <taxon>Clostridia</taxon>
        <taxon>Eubacteriales</taxon>
        <taxon>Intestinimonas</taxon>
    </lineage>
</organism>
<dbReference type="Gene3D" id="3.10.290.10">
    <property type="entry name" value="RNA-binding S4 domain"/>
    <property type="match status" value="1"/>
</dbReference>
<evidence type="ECO:0000313" key="3">
    <source>
        <dbReference type="EMBL" id="HIY72493.1"/>
    </source>
</evidence>
<feature type="domain" description="RNA-binding S4" evidence="2">
    <location>
        <begin position="13"/>
        <end position="68"/>
    </location>
</feature>
<dbReference type="SUPFAM" id="SSF55174">
    <property type="entry name" value="Alpha-L RNA-binding motif"/>
    <property type="match status" value="1"/>
</dbReference>
<protein>
    <submittedName>
        <fullName evidence="3">RNA-binding S4 domain-containing protein</fullName>
    </submittedName>
</protein>
<accession>A0A9D2CDE9</accession>
<dbReference type="EMBL" id="DXCX01000012">
    <property type="protein sequence ID" value="HIY72493.1"/>
    <property type="molecule type" value="Genomic_DNA"/>
</dbReference>
<dbReference type="InterPro" id="IPR036986">
    <property type="entry name" value="S4_RNA-bd_sf"/>
</dbReference>
<reference evidence="3" key="2">
    <citation type="submission" date="2021-04" db="EMBL/GenBank/DDBJ databases">
        <authorList>
            <person name="Gilroy R."/>
        </authorList>
    </citation>
    <scope>NUCLEOTIDE SEQUENCE</scope>
    <source>
        <strain evidence="3">CHK33-7979</strain>
    </source>
</reference>
<dbReference type="GO" id="GO:0003723">
    <property type="term" value="F:RNA binding"/>
    <property type="evidence" value="ECO:0007669"/>
    <property type="project" value="UniProtKB-KW"/>
</dbReference>
<dbReference type="SMART" id="SM00363">
    <property type="entry name" value="S4"/>
    <property type="match status" value="1"/>
</dbReference>
<sequence length="70" mass="7712">MQKQIVKIQTEWIKLDALLKFAGVTETGGEAKEAIQAGDVKVNGEICTMRGKKLRPGDIVELEDVELTVQ</sequence>
<evidence type="ECO:0000313" key="4">
    <source>
        <dbReference type="Proteomes" id="UP000886824"/>
    </source>
</evidence>
<dbReference type="PROSITE" id="PS50889">
    <property type="entry name" value="S4"/>
    <property type="match status" value="1"/>
</dbReference>
<reference evidence="3" key="1">
    <citation type="journal article" date="2021" name="PeerJ">
        <title>Extensive microbial diversity within the chicken gut microbiome revealed by metagenomics and culture.</title>
        <authorList>
            <person name="Gilroy R."/>
            <person name="Ravi A."/>
            <person name="Getino M."/>
            <person name="Pursley I."/>
            <person name="Horton D.L."/>
            <person name="Alikhan N.F."/>
            <person name="Baker D."/>
            <person name="Gharbi K."/>
            <person name="Hall N."/>
            <person name="Watson M."/>
            <person name="Adriaenssens E.M."/>
            <person name="Foster-Nyarko E."/>
            <person name="Jarju S."/>
            <person name="Secka A."/>
            <person name="Antonio M."/>
            <person name="Oren A."/>
            <person name="Chaudhuri R.R."/>
            <person name="La Ragione R."/>
            <person name="Hildebrand F."/>
            <person name="Pallen M.J."/>
        </authorList>
    </citation>
    <scope>NUCLEOTIDE SEQUENCE</scope>
    <source>
        <strain evidence="3">CHK33-7979</strain>
    </source>
</reference>
<dbReference type="Pfam" id="PF13275">
    <property type="entry name" value="S4_2"/>
    <property type="match status" value="1"/>
</dbReference>
<dbReference type="AlphaFoldDB" id="A0A9D2CDE9"/>
<gene>
    <name evidence="3" type="ORF">H9826_00775</name>
</gene>
<dbReference type="CDD" id="cd00165">
    <property type="entry name" value="S4"/>
    <property type="match status" value="1"/>
</dbReference>
<keyword evidence="1" id="KW-0694">RNA-binding</keyword>
<dbReference type="Proteomes" id="UP000886824">
    <property type="component" value="Unassembled WGS sequence"/>
</dbReference>
<comment type="caution">
    <text evidence="3">The sequence shown here is derived from an EMBL/GenBank/DDBJ whole genome shotgun (WGS) entry which is preliminary data.</text>
</comment>
<proteinExistence type="predicted"/>
<dbReference type="InterPro" id="IPR002942">
    <property type="entry name" value="S4_RNA-bd"/>
</dbReference>
<name>A0A9D2CDE9_9FIRM</name>